<accession>A0A3R7N448</accession>
<dbReference type="OrthoDB" id="273663at2759"/>
<reference evidence="2 3" key="1">
    <citation type="journal article" date="2018" name="BMC Genomics">
        <title>Genomic comparison of Trypanosoma conorhini and Trypanosoma rangeli to Trypanosoma cruzi strains of high and low virulence.</title>
        <authorList>
            <person name="Bradwell K.R."/>
            <person name="Koparde V.N."/>
            <person name="Matveyev A.V."/>
            <person name="Serrano M.G."/>
            <person name="Alves J.M."/>
            <person name="Parikh H."/>
            <person name="Huang B."/>
            <person name="Lee V."/>
            <person name="Espinosa-Alvarez O."/>
            <person name="Ortiz P.A."/>
            <person name="Costa-Martins A.G."/>
            <person name="Teixeira M.M."/>
            <person name="Buck G.A."/>
        </authorList>
    </citation>
    <scope>NUCLEOTIDE SEQUENCE [LARGE SCALE GENOMIC DNA]</scope>
    <source>
        <strain evidence="2 3">025E</strain>
    </source>
</reference>
<sequence>MTFVFEARRLFFGDALGPLHGPSPVDPGSADAARLEELPRWKRRLLPHVLDVVRQFYDPAASTAGAAAEELQGWMVALRIVEELPELEVAYARALEFRERQRTGEMTEEELMMEELLRERMGGDYGWEARRDDDGGGDGGSSSDDADGQADEVDLAMCFGLDGAVVSIGSADVFGGHGYHALRQP</sequence>
<dbReference type="AlphaFoldDB" id="A0A3R7N448"/>
<evidence type="ECO:0000256" key="1">
    <source>
        <dbReference type="SAM" id="MobiDB-lite"/>
    </source>
</evidence>
<name>A0A3R7N448_9TRYP</name>
<protein>
    <submittedName>
        <fullName evidence="2">Uncharacterized protein</fullName>
    </submittedName>
</protein>
<dbReference type="Proteomes" id="UP000284403">
    <property type="component" value="Unassembled WGS sequence"/>
</dbReference>
<comment type="caution">
    <text evidence="2">The sequence shown here is derived from an EMBL/GenBank/DDBJ whole genome shotgun (WGS) entry which is preliminary data.</text>
</comment>
<evidence type="ECO:0000313" key="2">
    <source>
        <dbReference type="EMBL" id="RNF12512.1"/>
    </source>
</evidence>
<gene>
    <name evidence="2" type="ORF">Tco025E_06465</name>
</gene>
<proteinExistence type="predicted"/>
<feature type="region of interest" description="Disordered" evidence="1">
    <location>
        <begin position="127"/>
        <end position="149"/>
    </location>
</feature>
<dbReference type="GeneID" id="40320076"/>
<evidence type="ECO:0000313" key="3">
    <source>
        <dbReference type="Proteomes" id="UP000284403"/>
    </source>
</evidence>
<organism evidence="2 3">
    <name type="scientific">Trypanosoma conorhini</name>
    <dbReference type="NCBI Taxonomy" id="83891"/>
    <lineage>
        <taxon>Eukaryota</taxon>
        <taxon>Discoba</taxon>
        <taxon>Euglenozoa</taxon>
        <taxon>Kinetoplastea</taxon>
        <taxon>Metakinetoplastina</taxon>
        <taxon>Trypanosomatida</taxon>
        <taxon>Trypanosomatidae</taxon>
        <taxon>Trypanosoma</taxon>
    </lineage>
</organism>
<dbReference type="EMBL" id="MKKU01000437">
    <property type="protein sequence ID" value="RNF12512.1"/>
    <property type="molecule type" value="Genomic_DNA"/>
</dbReference>
<dbReference type="RefSeq" id="XP_029226562.1">
    <property type="nucleotide sequence ID" value="XM_029373342.1"/>
</dbReference>
<keyword evidence="3" id="KW-1185">Reference proteome</keyword>